<organism evidence="2 3">
    <name type="scientific">Streptomyces sporangiiformans</name>
    <dbReference type="NCBI Taxonomy" id="2315329"/>
    <lineage>
        <taxon>Bacteria</taxon>
        <taxon>Bacillati</taxon>
        <taxon>Actinomycetota</taxon>
        <taxon>Actinomycetes</taxon>
        <taxon>Kitasatosporales</taxon>
        <taxon>Streptomycetaceae</taxon>
        <taxon>Streptomyces</taxon>
    </lineage>
</organism>
<proteinExistence type="predicted"/>
<comment type="caution">
    <text evidence="2">The sequence shown here is derived from an EMBL/GenBank/DDBJ whole genome shotgun (WGS) entry which is preliminary data.</text>
</comment>
<evidence type="ECO:0008006" key="4">
    <source>
        <dbReference type="Google" id="ProtNLM"/>
    </source>
</evidence>
<feature type="region of interest" description="Disordered" evidence="1">
    <location>
        <begin position="32"/>
        <end position="61"/>
    </location>
</feature>
<dbReference type="PROSITE" id="PS51257">
    <property type="entry name" value="PROKAR_LIPOPROTEIN"/>
    <property type="match status" value="1"/>
</dbReference>
<sequence>MTTGKAPWPGAAFGSRLGLVLLTGALTAGCGQSDSKDAAAGTQDAAGTGSVSPSPRATPPEDLCTRIVAHWSRQVLDDDTYGDYQSMGLSNGQYEILMDVVDAARAEKGRGGSQAADRLIDRKAREGCEDRYREGGPSGGPWQ</sequence>
<dbReference type="RefSeq" id="WP_119103662.1">
    <property type="nucleotide sequence ID" value="NZ_QXMJ01000172.1"/>
</dbReference>
<gene>
    <name evidence="2" type="ORF">FGD71_029895</name>
</gene>
<keyword evidence="3" id="KW-1185">Reference proteome</keyword>
<dbReference type="Proteomes" id="UP000317378">
    <property type="component" value="Unassembled WGS sequence"/>
</dbReference>
<name>A0A505D758_9ACTN</name>
<dbReference type="EMBL" id="VCHX02000172">
    <property type="protein sequence ID" value="TPQ18687.1"/>
    <property type="molecule type" value="Genomic_DNA"/>
</dbReference>
<dbReference type="AlphaFoldDB" id="A0A505D758"/>
<feature type="region of interest" description="Disordered" evidence="1">
    <location>
        <begin position="106"/>
        <end position="143"/>
    </location>
</feature>
<evidence type="ECO:0000313" key="2">
    <source>
        <dbReference type="EMBL" id="TPQ18687.1"/>
    </source>
</evidence>
<evidence type="ECO:0000256" key="1">
    <source>
        <dbReference type="SAM" id="MobiDB-lite"/>
    </source>
</evidence>
<reference evidence="2 3" key="1">
    <citation type="submission" date="2019-06" db="EMBL/GenBank/DDBJ databases">
        <title>Streptomyces sporangiiformans sp. nov., a novel actinomycete isolated from soil in Mount Song.</title>
        <authorList>
            <person name="Han L."/>
        </authorList>
    </citation>
    <scope>NUCLEOTIDE SEQUENCE [LARGE SCALE GENOMIC DNA]</scope>
    <source>
        <strain evidence="2 3">NEAU-SSA 1</strain>
    </source>
</reference>
<evidence type="ECO:0000313" key="3">
    <source>
        <dbReference type="Proteomes" id="UP000317378"/>
    </source>
</evidence>
<feature type="compositionally biased region" description="Low complexity" evidence="1">
    <location>
        <begin position="38"/>
        <end position="49"/>
    </location>
</feature>
<protein>
    <recommendedName>
        <fullName evidence="4">Lipoprotein</fullName>
    </recommendedName>
</protein>
<accession>A0A505D758</accession>
<feature type="compositionally biased region" description="Basic and acidic residues" evidence="1">
    <location>
        <begin position="118"/>
        <end position="134"/>
    </location>
</feature>
<dbReference type="OrthoDB" id="3697710at2"/>